<keyword evidence="3" id="KW-1185">Reference proteome</keyword>
<evidence type="ECO:0000259" key="1">
    <source>
        <dbReference type="Pfam" id="PF17906"/>
    </source>
</evidence>
<proteinExistence type="predicted"/>
<sequence>MEKIEYRAIIKFLHLKGNTFTQIKAELDAVYGDSAPSFATVKRWVAEFKRGRTSLADDERSGRPTTAITTDNIEEIHQMIMDNRRIKIRQIAEAVGTSKECVCHILTEELGMRKLTARWVLRLLTLDQKRIRMNISKALLERFK</sequence>
<dbReference type="PANTHER" id="PTHR46060">
    <property type="entry name" value="MARINER MOS1 TRANSPOSASE-LIKE PROTEIN"/>
    <property type="match status" value="1"/>
</dbReference>
<organism evidence="2 3">
    <name type="scientific">Trachymyrmex cornetzi</name>
    <dbReference type="NCBI Taxonomy" id="471704"/>
    <lineage>
        <taxon>Eukaryota</taxon>
        <taxon>Metazoa</taxon>
        <taxon>Ecdysozoa</taxon>
        <taxon>Arthropoda</taxon>
        <taxon>Hexapoda</taxon>
        <taxon>Insecta</taxon>
        <taxon>Pterygota</taxon>
        <taxon>Neoptera</taxon>
        <taxon>Endopterygota</taxon>
        <taxon>Hymenoptera</taxon>
        <taxon>Apocrita</taxon>
        <taxon>Aculeata</taxon>
        <taxon>Formicoidea</taxon>
        <taxon>Formicidae</taxon>
        <taxon>Myrmicinae</taxon>
        <taxon>Trachymyrmex</taxon>
    </lineage>
</organism>
<gene>
    <name evidence="2" type="ORF">ALC57_16862</name>
</gene>
<dbReference type="Gene3D" id="1.10.10.1450">
    <property type="match status" value="1"/>
</dbReference>
<dbReference type="Pfam" id="PF17906">
    <property type="entry name" value="HTH_48"/>
    <property type="match status" value="1"/>
</dbReference>
<feature type="domain" description="Mos1 transposase HTH" evidence="1">
    <location>
        <begin position="3"/>
        <end position="51"/>
    </location>
</feature>
<dbReference type="InterPro" id="IPR041426">
    <property type="entry name" value="Mos1_HTH"/>
</dbReference>
<dbReference type="PANTHER" id="PTHR46060:SF1">
    <property type="entry name" value="MARINER MOS1 TRANSPOSASE-LIKE PROTEIN"/>
    <property type="match status" value="1"/>
</dbReference>
<dbReference type="STRING" id="471704.A0A151IU65"/>
<dbReference type="AlphaFoldDB" id="A0A151IU65"/>
<evidence type="ECO:0000313" key="2">
    <source>
        <dbReference type="EMBL" id="KYN10989.1"/>
    </source>
</evidence>
<protein>
    <recommendedName>
        <fullName evidence="1">Mos1 transposase HTH domain-containing protein</fullName>
    </recommendedName>
</protein>
<name>A0A151IU65_9HYME</name>
<evidence type="ECO:0000313" key="3">
    <source>
        <dbReference type="Proteomes" id="UP000078492"/>
    </source>
</evidence>
<dbReference type="InterPro" id="IPR052709">
    <property type="entry name" value="Transposase-MT_Hybrid"/>
</dbReference>
<dbReference type="Proteomes" id="UP000078492">
    <property type="component" value="Unassembled WGS sequence"/>
</dbReference>
<accession>A0A151IU65</accession>
<reference evidence="2 3" key="1">
    <citation type="submission" date="2015-09" db="EMBL/GenBank/DDBJ databases">
        <title>Trachymyrmex cornetzi WGS genome.</title>
        <authorList>
            <person name="Nygaard S."/>
            <person name="Hu H."/>
            <person name="Boomsma J."/>
            <person name="Zhang G."/>
        </authorList>
    </citation>
    <scope>NUCLEOTIDE SEQUENCE [LARGE SCALE GENOMIC DNA]</scope>
    <source>
        <strain evidence="2">Tcor2-1</strain>
        <tissue evidence="2">Whole body</tissue>
    </source>
</reference>
<dbReference type="EMBL" id="KQ980966">
    <property type="protein sequence ID" value="KYN10989.1"/>
    <property type="molecule type" value="Genomic_DNA"/>
</dbReference>